<organism evidence="1 2">
    <name type="scientific">Acinetobacter faecalis</name>
    <dbReference type="NCBI Taxonomy" id="2665161"/>
    <lineage>
        <taxon>Bacteria</taxon>
        <taxon>Pseudomonadati</taxon>
        <taxon>Pseudomonadota</taxon>
        <taxon>Gammaproteobacteria</taxon>
        <taxon>Moraxellales</taxon>
        <taxon>Moraxellaceae</taxon>
        <taxon>Acinetobacter</taxon>
    </lineage>
</organism>
<name>A0AB35UXU8_9GAMM</name>
<evidence type="ECO:0000313" key="1">
    <source>
        <dbReference type="EMBL" id="MDY6486675.1"/>
    </source>
</evidence>
<dbReference type="Proteomes" id="UP001278995">
    <property type="component" value="Unassembled WGS sequence"/>
</dbReference>
<dbReference type="EMBL" id="JAXHPL010000021">
    <property type="protein sequence ID" value="MDY6486675.1"/>
    <property type="molecule type" value="Genomic_DNA"/>
</dbReference>
<accession>A0AB35UXU8</accession>
<reference evidence="1 2" key="1">
    <citation type="submission" date="2023-11" db="EMBL/GenBank/DDBJ databases">
        <title>The common occurrence of Acinetobacte faecalis in cattle feces and its emended description.</title>
        <authorList>
            <person name="Kyselkova M."/>
            <person name="Xanthopoulou K."/>
            <person name="Shestivska V."/>
            <person name="Spanelova P."/>
            <person name="Maixnerova M."/>
            <person name="Higgins P.G."/>
            <person name="Nemec A."/>
        </authorList>
    </citation>
    <scope>NUCLEOTIDE SEQUENCE [LARGE SCALE GENOMIC DNA]</scope>
    <source>
        <strain evidence="1 2">ANC 7483</strain>
    </source>
</reference>
<feature type="non-terminal residue" evidence="1">
    <location>
        <position position="1"/>
    </location>
</feature>
<dbReference type="AlphaFoldDB" id="A0AB35UXU8"/>
<protein>
    <recommendedName>
        <fullName evidence="3">PAAR domain-containing protein</fullName>
    </recommendedName>
</protein>
<proteinExistence type="predicted"/>
<gene>
    <name evidence="1" type="ORF">SKM51_05610</name>
</gene>
<comment type="caution">
    <text evidence="1">The sequence shown here is derived from an EMBL/GenBank/DDBJ whole genome shotgun (WGS) entry which is preliminary data.</text>
</comment>
<evidence type="ECO:0000313" key="2">
    <source>
        <dbReference type="Proteomes" id="UP001278995"/>
    </source>
</evidence>
<evidence type="ECO:0008006" key="3">
    <source>
        <dbReference type="Google" id="ProtNLM"/>
    </source>
</evidence>
<sequence>TVSAIGTDSTKIVMGKKMVFEGDKTSCGATFIGNQTLAFSTTGSKALGMDLISSLILNKENHEFAERFLLQSEVTNEPVRHGKYEVYKNGQLVLTGTTDENGMTELITGTDGEEIEIRIVGDKE</sequence>